<gene>
    <name evidence="9" type="ORF">PAXRUDRAFT_830840</name>
</gene>
<evidence type="ECO:0000256" key="6">
    <source>
        <dbReference type="SAM" id="MobiDB-lite"/>
    </source>
</evidence>
<dbReference type="PANTHER" id="PTHR28538:SF1">
    <property type="entry name" value="INTEGRAL INNER NUCLEAR MEMBRANE PROTEIN IMA1"/>
    <property type="match status" value="1"/>
</dbReference>
<organism evidence="9 10">
    <name type="scientific">Paxillus rubicundulus Ve08.2h10</name>
    <dbReference type="NCBI Taxonomy" id="930991"/>
    <lineage>
        <taxon>Eukaryota</taxon>
        <taxon>Fungi</taxon>
        <taxon>Dikarya</taxon>
        <taxon>Basidiomycota</taxon>
        <taxon>Agaricomycotina</taxon>
        <taxon>Agaricomycetes</taxon>
        <taxon>Agaricomycetidae</taxon>
        <taxon>Boletales</taxon>
        <taxon>Paxilineae</taxon>
        <taxon>Paxillaceae</taxon>
        <taxon>Paxillus</taxon>
    </lineage>
</organism>
<feature type="compositionally biased region" description="Basic and acidic residues" evidence="6">
    <location>
        <begin position="1"/>
        <end position="13"/>
    </location>
</feature>
<feature type="region of interest" description="Disordered" evidence="6">
    <location>
        <begin position="1"/>
        <end position="26"/>
    </location>
</feature>
<dbReference type="Proteomes" id="UP000054538">
    <property type="component" value="Unassembled WGS sequence"/>
</dbReference>
<comment type="subcellular location">
    <subcellularLocation>
        <location evidence="1">Nucleus inner membrane</location>
        <topology evidence="1">Multi-pass membrane protein</topology>
    </subcellularLocation>
</comment>
<dbReference type="InParanoid" id="A0A0D0DSY7"/>
<feature type="transmembrane region" description="Helical" evidence="7">
    <location>
        <begin position="218"/>
        <end position="239"/>
    </location>
</feature>
<evidence type="ECO:0000256" key="3">
    <source>
        <dbReference type="ARBA" id="ARBA00022989"/>
    </source>
</evidence>
<name>A0A0D0DSY7_9AGAM</name>
<accession>A0A0D0DSY7</accession>
<feature type="transmembrane region" description="Helical" evidence="7">
    <location>
        <begin position="147"/>
        <end position="164"/>
    </location>
</feature>
<dbReference type="GO" id="GO:0044732">
    <property type="term" value="C:mitotic spindle pole body"/>
    <property type="evidence" value="ECO:0007669"/>
    <property type="project" value="TreeGrafter"/>
</dbReference>
<evidence type="ECO:0000259" key="8">
    <source>
        <dbReference type="Pfam" id="PF09779"/>
    </source>
</evidence>
<reference evidence="9 10" key="1">
    <citation type="submission" date="2014-04" db="EMBL/GenBank/DDBJ databases">
        <authorList>
            <consortium name="DOE Joint Genome Institute"/>
            <person name="Kuo A."/>
            <person name="Kohler A."/>
            <person name="Jargeat P."/>
            <person name="Nagy L.G."/>
            <person name="Floudas D."/>
            <person name="Copeland A."/>
            <person name="Barry K.W."/>
            <person name="Cichocki N."/>
            <person name="Veneault-Fourrey C."/>
            <person name="LaButti K."/>
            <person name="Lindquist E.A."/>
            <person name="Lipzen A."/>
            <person name="Lundell T."/>
            <person name="Morin E."/>
            <person name="Murat C."/>
            <person name="Sun H."/>
            <person name="Tunlid A."/>
            <person name="Henrissat B."/>
            <person name="Grigoriev I.V."/>
            <person name="Hibbett D.S."/>
            <person name="Martin F."/>
            <person name="Nordberg H.P."/>
            <person name="Cantor M.N."/>
            <person name="Hua S.X."/>
        </authorList>
    </citation>
    <scope>NUCLEOTIDE SEQUENCE [LARGE SCALE GENOMIC DNA]</scope>
    <source>
        <strain evidence="9 10">Ve08.2h10</strain>
    </source>
</reference>
<keyword evidence="10" id="KW-1185">Reference proteome</keyword>
<proteinExistence type="predicted"/>
<evidence type="ECO:0000256" key="7">
    <source>
        <dbReference type="SAM" id="Phobius"/>
    </source>
</evidence>
<feature type="transmembrane region" description="Helical" evidence="7">
    <location>
        <begin position="176"/>
        <end position="197"/>
    </location>
</feature>
<evidence type="ECO:0000256" key="5">
    <source>
        <dbReference type="ARBA" id="ARBA00023242"/>
    </source>
</evidence>
<dbReference type="GO" id="GO:0034992">
    <property type="term" value="C:microtubule organizing center attachment site"/>
    <property type="evidence" value="ECO:0007669"/>
    <property type="project" value="TreeGrafter"/>
</dbReference>
<feature type="region of interest" description="Disordered" evidence="6">
    <location>
        <begin position="294"/>
        <end position="327"/>
    </location>
</feature>
<dbReference type="HOGENOM" id="CLU_036826_0_0_1"/>
<feature type="compositionally biased region" description="Low complexity" evidence="6">
    <location>
        <begin position="318"/>
        <end position="327"/>
    </location>
</feature>
<evidence type="ECO:0000313" key="9">
    <source>
        <dbReference type="EMBL" id="KIK91461.1"/>
    </source>
</evidence>
<evidence type="ECO:0000256" key="1">
    <source>
        <dbReference type="ARBA" id="ARBA00004473"/>
    </source>
</evidence>
<protein>
    <submittedName>
        <fullName evidence="9">Unplaced genomic scaffold scaffold_563, whole genome shotgun sequence</fullName>
    </submittedName>
</protein>
<keyword evidence="3 7" id="KW-1133">Transmembrane helix</keyword>
<keyword evidence="4 7" id="KW-0472">Membrane</keyword>
<feature type="transmembrane region" description="Helical" evidence="7">
    <location>
        <begin position="259"/>
        <end position="281"/>
    </location>
</feature>
<evidence type="ECO:0000313" key="10">
    <source>
        <dbReference type="Proteomes" id="UP000054538"/>
    </source>
</evidence>
<dbReference type="Pfam" id="PF09779">
    <property type="entry name" value="Ima1_N"/>
    <property type="match status" value="1"/>
</dbReference>
<keyword evidence="5" id="KW-0539">Nucleus</keyword>
<dbReference type="InterPro" id="IPR042321">
    <property type="entry name" value="Ima1"/>
</dbReference>
<dbReference type="InterPro" id="IPR018617">
    <property type="entry name" value="Ima1_N"/>
</dbReference>
<dbReference type="GO" id="GO:0034506">
    <property type="term" value="C:chromosome, centromeric core domain"/>
    <property type="evidence" value="ECO:0007669"/>
    <property type="project" value="TreeGrafter"/>
</dbReference>
<dbReference type="GO" id="GO:0005637">
    <property type="term" value="C:nuclear inner membrane"/>
    <property type="evidence" value="ECO:0007669"/>
    <property type="project" value="UniProtKB-SubCell"/>
</dbReference>
<reference evidence="10" key="2">
    <citation type="submission" date="2015-01" db="EMBL/GenBank/DDBJ databases">
        <title>Evolutionary Origins and Diversification of the Mycorrhizal Mutualists.</title>
        <authorList>
            <consortium name="DOE Joint Genome Institute"/>
            <consortium name="Mycorrhizal Genomics Consortium"/>
            <person name="Kohler A."/>
            <person name="Kuo A."/>
            <person name="Nagy L.G."/>
            <person name="Floudas D."/>
            <person name="Copeland A."/>
            <person name="Barry K.W."/>
            <person name="Cichocki N."/>
            <person name="Veneault-Fourrey C."/>
            <person name="LaButti K."/>
            <person name="Lindquist E.A."/>
            <person name="Lipzen A."/>
            <person name="Lundell T."/>
            <person name="Morin E."/>
            <person name="Murat C."/>
            <person name="Riley R."/>
            <person name="Ohm R."/>
            <person name="Sun H."/>
            <person name="Tunlid A."/>
            <person name="Henrissat B."/>
            <person name="Grigoriev I.V."/>
            <person name="Hibbett D.S."/>
            <person name="Martin F."/>
        </authorList>
    </citation>
    <scope>NUCLEOTIDE SEQUENCE [LARGE SCALE GENOMIC DNA]</scope>
    <source>
        <strain evidence="10">Ve08.2h10</strain>
    </source>
</reference>
<evidence type="ECO:0000256" key="4">
    <source>
        <dbReference type="ARBA" id="ARBA00023136"/>
    </source>
</evidence>
<evidence type="ECO:0000256" key="2">
    <source>
        <dbReference type="ARBA" id="ARBA00022692"/>
    </source>
</evidence>
<sequence>MSDEPAMHDEKLNTKSFSKRASSSKDRLPSIYSTGQFCHTCQTNQMLLVNLLSNYLPPPRHPDYRKRLEQLPAYRESLHVRYPPVCETCSPAVEDEIQRKNQMARTKALGGWLKESKGKDRQRQVSSTERERERVGYQLAVWRLRGALWWMTLLCVVASHAAAIQEYSFPRMLVRAIPVLPVFSLLSLFYTAWDPTYYRFKKARVQGRDIRVKGKTRYIVLQMIVWLSRFTTSILLVLSWRSSSRDYLRTSTYPASYRIHIYCSISLLVEISVLFSSFAILHLRRPPPIRLIDTSNQSHIHPSSARATPELSSHSVRASPMPSAPASEPDLIASLTLSSKPVISPTNPIFGHPSLLPSTLAPTAPSGSPIKVDGSLDEDAMDWTPTNPSPIKPKKLVDDDNGSWLRPQRFFPPERPTGLETLFANTKLEDVDSRTSNPTTPMWLSPKNLKAIGWWIAALTVILVPLGAIAYRGGLSRRYMDLGSD</sequence>
<dbReference type="AlphaFoldDB" id="A0A0D0DSY7"/>
<dbReference type="STRING" id="930991.A0A0D0DSY7"/>
<keyword evidence="2 7" id="KW-0812">Transmembrane</keyword>
<dbReference type="OrthoDB" id="5966927at2759"/>
<feature type="domain" description="Ima1 N-terminal" evidence="8">
    <location>
        <begin position="3"/>
        <end position="93"/>
    </location>
</feature>
<dbReference type="GO" id="GO:0071765">
    <property type="term" value="P:nuclear inner membrane organization"/>
    <property type="evidence" value="ECO:0007669"/>
    <property type="project" value="InterPro"/>
</dbReference>
<dbReference type="PANTHER" id="PTHR28538">
    <property type="entry name" value="INTEGRAL INNER NUCLEAR MEMBRANE PROTEIN IMA1"/>
    <property type="match status" value="1"/>
</dbReference>
<dbReference type="EMBL" id="KN825385">
    <property type="protein sequence ID" value="KIK91461.1"/>
    <property type="molecule type" value="Genomic_DNA"/>
</dbReference>
<feature type="transmembrane region" description="Helical" evidence="7">
    <location>
        <begin position="452"/>
        <end position="471"/>
    </location>
</feature>